<dbReference type="Pfam" id="PF04773">
    <property type="entry name" value="FecR"/>
    <property type="match status" value="1"/>
</dbReference>
<organism evidence="4 5">
    <name type="scientific">Pedobacter metabolipauper</name>
    <dbReference type="NCBI Taxonomy" id="425513"/>
    <lineage>
        <taxon>Bacteria</taxon>
        <taxon>Pseudomonadati</taxon>
        <taxon>Bacteroidota</taxon>
        <taxon>Sphingobacteriia</taxon>
        <taxon>Sphingobacteriales</taxon>
        <taxon>Sphingobacteriaceae</taxon>
        <taxon>Pedobacter</taxon>
    </lineage>
</organism>
<dbReference type="RefSeq" id="WP_133576655.1">
    <property type="nucleotide sequence ID" value="NZ_SNYC01000005.1"/>
</dbReference>
<dbReference type="Gene3D" id="3.55.50.30">
    <property type="match status" value="1"/>
</dbReference>
<keyword evidence="1" id="KW-0472">Membrane</keyword>
<dbReference type="PANTHER" id="PTHR30273:SF2">
    <property type="entry name" value="PROTEIN FECR"/>
    <property type="match status" value="1"/>
</dbReference>
<keyword evidence="5" id="KW-1185">Reference proteome</keyword>
<dbReference type="GO" id="GO:0016989">
    <property type="term" value="F:sigma factor antagonist activity"/>
    <property type="evidence" value="ECO:0007669"/>
    <property type="project" value="TreeGrafter"/>
</dbReference>
<evidence type="ECO:0000313" key="5">
    <source>
        <dbReference type="Proteomes" id="UP000295620"/>
    </source>
</evidence>
<evidence type="ECO:0000313" key="4">
    <source>
        <dbReference type="EMBL" id="TDQ08264.1"/>
    </source>
</evidence>
<feature type="domain" description="FecR protein" evidence="2">
    <location>
        <begin position="111"/>
        <end position="204"/>
    </location>
</feature>
<dbReference type="InterPro" id="IPR032508">
    <property type="entry name" value="FecR_C"/>
</dbReference>
<dbReference type="PIRSF" id="PIRSF018266">
    <property type="entry name" value="FecR"/>
    <property type="match status" value="1"/>
</dbReference>
<dbReference type="Gene3D" id="2.60.120.1440">
    <property type="match status" value="1"/>
</dbReference>
<dbReference type="Pfam" id="PF16344">
    <property type="entry name" value="FecR_C"/>
    <property type="match status" value="1"/>
</dbReference>
<keyword evidence="1" id="KW-1133">Transmembrane helix</keyword>
<dbReference type="Proteomes" id="UP000295620">
    <property type="component" value="Unassembled WGS sequence"/>
</dbReference>
<feature type="transmembrane region" description="Helical" evidence="1">
    <location>
        <begin position="77"/>
        <end position="99"/>
    </location>
</feature>
<evidence type="ECO:0000259" key="2">
    <source>
        <dbReference type="Pfam" id="PF04773"/>
    </source>
</evidence>
<comment type="caution">
    <text evidence="4">The sequence shown here is derived from an EMBL/GenBank/DDBJ whole genome shotgun (WGS) entry which is preliminary data.</text>
</comment>
<dbReference type="PANTHER" id="PTHR30273">
    <property type="entry name" value="PERIPLASMIC SIGNAL SENSOR AND SIGMA FACTOR ACTIVATOR FECR-RELATED"/>
    <property type="match status" value="1"/>
</dbReference>
<gene>
    <name evidence="4" type="ORF">ATK78_2772</name>
</gene>
<dbReference type="InterPro" id="IPR012373">
    <property type="entry name" value="Ferrdict_sens_TM"/>
</dbReference>
<accession>A0A4V3D0Y3</accession>
<feature type="domain" description="Protein FecR C-terminal" evidence="3">
    <location>
        <begin position="250"/>
        <end position="317"/>
    </location>
</feature>
<dbReference type="AlphaFoldDB" id="A0A4V3D0Y3"/>
<evidence type="ECO:0000259" key="3">
    <source>
        <dbReference type="Pfam" id="PF16344"/>
    </source>
</evidence>
<dbReference type="InterPro" id="IPR006860">
    <property type="entry name" value="FecR"/>
</dbReference>
<reference evidence="4 5" key="1">
    <citation type="submission" date="2019-03" db="EMBL/GenBank/DDBJ databases">
        <title>Genomic Encyclopedia of Archaeal and Bacterial Type Strains, Phase II (KMG-II): from individual species to whole genera.</title>
        <authorList>
            <person name="Goeker M."/>
        </authorList>
    </citation>
    <scope>NUCLEOTIDE SEQUENCE [LARGE SCALE GENOMIC DNA]</scope>
    <source>
        <strain evidence="4 5">DSM 19035</strain>
    </source>
</reference>
<proteinExistence type="predicted"/>
<protein>
    <submittedName>
        <fullName evidence="4">FecR family protein</fullName>
    </submittedName>
</protein>
<dbReference type="EMBL" id="SNYC01000005">
    <property type="protein sequence ID" value="TDQ08264.1"/>
    <property type="molecule type" value="Genomic_DNA"/>
</dbReference>
<name>A0A4V3D0Y3_9SPHI</name>
<dbReference type="OrthoDB" id="738872at2"/>
<keyword evidence="1" id="KW-0812">Transmembrane</keyword>
<sequence length="320" mass="36339">MAHRKRNLADLFEKIHEGKANTSEKALADRWYNQLDLKSGRVFSSGDAEEQTRLRMLGNLNAHIFQKKSTLIQRLPVWTRYVAAALILVVFSFGLYTMYRTSVSPEMFTAKAGNQNIKKITLPDGTQVVLNTSAELSWDSDFGEHERRVKLSGEAFFDVKKDAAHPFILQSQNITTTVLGTAFNVESHAHENQIKVSLVRGHVRINDRENPHNQAELSPGQMICYSKDQKKLEVRLIAVEDPSAWMRGGLVFDEIPLALALDRLAARYHTVIKYNTQKLQGKNVTASFENVSLEEALHAILFMHDLKFTTKKGEIIIERF</sequence>
<evidence type="ECO:0000256" key="1">
    <source>
        <dbReference type="SAM" id="Phobius"/>
    </source>
</evidence>